<protein>
    <recommendedName>
        <fullName evidence="5">tRNA pseudouridine synthase B</fullName>
        <ecNumber evidence="5">5.4.99.25</ecNumber>
    </recommendedName>
    <alternativeName>
        <fullName evidence="5">tRNA pseudouridine(55) synthase</fullName>
        <shortName evidence="5">Psi55 synthase</shortName>
    </alternativeName>
    <alternativeName>
        <fullName evidence="5">tRNA pseudouridylate synthase</fullName>
    </alternativeName>
    <alternativeName>
        <fullName evidence="5">tRNA-uridine isomerase</fullName>
    </alternativeName>
</protein>
<evidence type="ECO:0000256" key="5">
    <source>
        <dbReference type="HAMAP-Rule" id="MF_01080"/>
    </source>
</evidence>
<evidence type="ECO:0000313" key="9">
    <source>
        <dbReference type="Proteomes" id="UP001208656"/>
    </source>
</evidence>
<dbReference type="SUPFAM" id="SSF55120">
    <property type="entry name" value="Pseudouridine synthase"/>
    <property type="match status" value="1"/>
</dbReference>
<evidence type="ECO:0000256" key="1">
    <source>
        <dbReference type="ARBA" id="ARBA00000385"/>
    </source>
</evidence>
<dbReference type="RefSeq" id="WP_173658234.1">
    <property type="nucleotide sequence ID" value="NZ_JAOUSE010000002.1"/>
</dbReference>
<name>A0ABT2WBJ7_9BACI</name>
<comment type="similarity">
    <text evidence="2 5">Belongs to the pseudouridine synthase TruB family. Type 1 subfamily.</text>
</comment>
<evidence type="ECO:0000313" key="8">
    <source>
        <dbReference type="EMBL" id="MCU9593048.1"/>
    </source>
</evidence>
<accession>A0ABT2WBJ7</accession>
<dbReference type="GO" id="GO:0160148">
    <property type="term" value="F:tRNA pseudouridine(55) synthase activity"/>
    <property type="evidence" value="ECO:0007669"/>
    <property type="project" value="UniProtKB-EC"/>
</dbReference>
<dbReference type="Gene3D" id="3.30.2350.10">
    <property type="entry name" value="Pseudouridine synthase"/>
    <property type="match status" value="1"/>
</dbReference>
<evidence type="ECO:0000256" key="3">
    <source>
        <dbReference type="ARBA" id="ARBA00022694"/>
    </source>
</evidence>
<dbReference type="InterPro" id="IPR032819">
    <property type="entry name" value="TruB_C"/>
</dbReference>
<feature type="domain" description="tRNA pseudouridylate synthase B C-terminal" evidence="7">
    <location>
        <begin position="185"/>
        <end position="243"/>
    </location>
</feature>
<dbReference type="InterPro" id="IPR020103">
    <property type="entry name" value="PsdUridine_synth_cat_dom_sf"/>
</dbReference>
<dbReference type="HAMAP" id="MF_01080">
    <property type="entry name" value="TruB_bact"/>
    <property type="match status" value="1"/>
</dbReference>
<comment type="catalytic activity">
    <reaction evidence="1 5">
        <text>uridine(55) in tRNA = pseudouridine(55) in tRNA</text>
        <dbReference type="Rhea" id="RHEA:42532"/>
        <dbReference type="Rhea" id="RHEA-COMP:10101"/>
        <dbReference type="Rhea" id="RHEA-COMP:10102"/>
        <dbReference type="ChEBI" id="CHEBI:65314"/>
        <dbReference type="ChEBI" id="CHEBI:65315"/>
        <dbReference type="EC" id="5.4.99.25"/>
    </reaction>
</comment>
<dbReference type="InterPro" id="IPR014780">
    <property type="entry name" value="tRNA_psdUridine_synth_TruB"/>
</dbReference>
<reference evidence="8 9" key="1">
    <citation type="submission" date="2022-10" db="EMBL/GenBank/DDBJ databases">
        <title>Description of Fervidibacillus gen. nov. in the family Fervidibacillaceae fam. nov. with two species, Fervidibacillus albus sp. nov., and Fervidibacillus halotolerans sp. nov., isolated from tidal flat sediments.</title>
        <authorList>
            <person name="Kwon K.K."/>
            <person name="Yang S.-H."/>
        </authorList>
    </citation>
    <scope>NUCLEOTIDE SEQUENCE [LARGE SCALE GENOMIC DNA]</scope>
    <source>
        <strain evidence="8 9">DSM 23332</strain>
    </source>
</reference>
<feature type="active site" description="Nucleophile" evidence="5">
    <location>
        <position position="44"/>
    </location>
</feature>
<keyword evidence="4 5" id="KW-0413">Isomerase</keyword>
<evidence type="ECO:0000256" key="2">
    <source>
        <dbReference type="ARBA" id="ARBA00005642"/>
    </source>
</evidence>
<organism evidence="8 9">
    <name type="scientific">Pallidibacillus thermolactis</name>
    <dbReference type="NCBI Taxonomy" id="251051"/>
    <lineage>
        <taxon>Bacteria</taxon>
        <taxon>Bacillati</taxon>
        <taxon>Bacillota</taxon>
        <taxon>Bacilli</taxon>
        <taxon>Bacillales</taxon>
        <taxon>Bacillaceae</taxon>
        <taxon>Pallidibacillus</taxon>
    </lineage>
</organism>
<dbReference type="PANTHER" id="PTHR13767:SF2">
    <property type="entry name" value="PSEUDOURIDYLATE SYNTHASE TRUB1"/>
    <property type="match status" value="1"/>
</dbReference>
<dbReference type="EC" id="5.4.99.25" evidence="5"/>
<dbReference type="PANTHER" id="PTHR13767">
    <property type="entry name" value="TRNA-PSEUDOURIDINE SYNTHASE"/>
    <property type="match status" value="1"/>
</dbReference>
<dbReference type="Proteomes" id="UP001208656">
    <property type="component" value="Unassembled WGS sequence"/>
</dbReference>
<gene>
    <name evidence="5 8" type="primary">truB</name>
    <name evidence="8" type="ORF">OEV82_01090</name>
</gene>
<keyword evidence="3 5" id="KW-0819">tRNA processing</keyword>
<feature type="domain" description="Pseudouridine synthase II N-terminal" evidence="6">
    <location>
        <begin position="29"/>
        <end position="184"/>
    </location>
</feature>
<proteinExistence type="inferred from homology"/>
<evidence type="ECO:0000259" key="7">
    <source>
        <dbReference type="Pfam" id="PF16198"/>
    </source>
</evidence>
<dbReference type="Pfam" id="PF16198">
    <property type="entry name" value="TruB_C_2"/>
    <property type="match status" value="1"/>
</dbReference>
<sequence>MQEKKELNGILPLWKPAGMTSHDCVMKIRKWLKTKKVGHTGTLDPNVTGVLPICVGQATKVVQYLTDAGKSYIGEVTIGVSTTTEDADGEVVKQKKIAKPIKRDELLAVLNQLTGEIEQIPPMFSAVKVKGKRLYEYAREGISVERPKRRVTIYELTLLDDKEIFTGDTIRFSIKVNCSKGTYIRTLAVMIGEQLGYPAHMSNLVRIASAGIRQQDCFTFTEIEDKLDTDNIDDLLLPIEVALNELPKLEIHDTLASRVRNGAVLPIPEPFENYEGPIAIIYQGKVIAIYKQHPTKVGMMKPDRVLVFE</sequence>
<dbReference type="CDD" id="cd02573">
    <property type="entry name" value="PseudoU_synth_EcTruB"/>
    <property type="match status" value="1"/>
</dbReference>
<dbReference type="InterPro" id="IPR002501">
    <property type="entry name" value="PsdUridine_synth_N"/>
</dbReference>
<dbReference type="EMBL" id="JAOUSE010000002">
    <property type="protein sequence ID" value="MCU9593048.1"/>
    <property type="molecule type" value="Genomic_DNA"/>
</dbReference>
<evidence type="ECO:0000256" key="4">
    <source>
        <dbReference type="ARBA" id="ARBA00023235"/>
    </source>
</evidence>
<evidence type="ECO:0000259" key="6">
    <source>
        <dbReference type="Pfam" id="PF01509"/>
    </source>
</evidence>
<dbReference type="Pfam" id="PF01509">
    <property type="entry name" value="TruB_N"/>
    <property type="match status" value="1"/>
</dbReference>
<dbReference type="NCBIfam" id="TIGR00431">
    <property type="entry name" value="TruB"/>
    <property type="match status" value="1"/>
</dbReference>
<keyword evidence="9" id="KW-1185">Reference proteome</keyword>
<comment type="function">
    <text evidence="5">Responsible for synthesis of pseudouridine from uracil-55 in the psi GC loop of transfer RNAs.</text>
</comment>
<comment type="caution">
    <text evidence="8">The sequence shown here is derived from an EMBL/GenBank/DDBJ whole genome shotgun (WGS) entry which is preliminary data.</text>
</comment>